<dbReference type="AlphaFoldDB" id="A0A0F6RE06"/>
<dbReference type="Proteomes" id="UP000034085">
    <property type="component" value="Chromosome"/>
</dbReference>
<name>A0A0F6RE06_CITAM</name>
<dbReference type="PATRIC" id="fig|1261127.3.peg.225"/>
<protein>
    <submittedName>
        <fullName evidence="2">Uncharacterized protein</fullName>
    </submittedName>
</protein>
<feature type="transmembrane region" description="Helical" evidence="1">
    <location>
        <begin position="20"/>
        <end position="40"/>
    </location>
</feature>
<dbReference type="HOGENOM" id="CLU_095712_1_0_6"/>
<feature type="transmembrane region" description="Helical" evidence="1">
    <location>
        <begin position="149"/>
        <end position="170"/>
    </location>
</feature>
<keyword evidence="1" id="KW-0472">Membrane</keyword>
<dbReference type="KEGG" id="cama:F384_01130"/>
<proteinExistence type="predicted"/>
<accession>A0A0F6RE06</accession>
<reference evidence="2 3" key="1">
    <citation type="journal article" date="2013" name="Appl. Microbiol. Biotechnol.">
        <title>Glycerol assimilation and production of 1,3-propanediol by Citrobacter amalonaticus Y19.</title>
        <authorList>
            <person name="Ainala S.K."/>
            <person name="Ashok S."/>
            <person name="Ko Y."/>
            <person name="Park S."/>
        </authorList>
    </citation>
    <scope>NUCLEOTIDE SEQUENCE [LARGE SCALE GENOMIC DNA]</scope>
    <source>
        <strain evidence="2 3">Y19</strain>
    </source>
</reference>
<sequence length="222" mass="24423">MQQTNDGLNWTATSIRIGRICFLLATITSFAPLFYFYIMYDVYPPLEVALTSWLSIAMVFGAFYFVEPFSYYPILGLTGSYLGILSGNISNVRLPASAAAQMAVGVENGSKQAEIISTLGIAGSIFTNLFFLTLAVLMGDWILSVSPPALIAAVKNYILPTIFGCLYGQFTVMKPRIALYALPVTAIVYILFPTLPAYVYIIVAIFGNMLLTRVLYKKNIVK</sequence>
<keyword evidence="1" id="KW-0812">Transmembrane</keyword>
<organism evidence="2 3">
    <name type="scientific">Citrobacter amalonaticus Y19</name>
    <dbReference type="NCBI Taxonomy" id="1261127"/>
    <lineage>
        <taxon>Bacteria</taxon>
        <taxon>Pseudomonadati</taxon>
        <taxon>Pseudomonadota</taxon>
        <taxon>Gammaproteobacteria</taxon>
        <taxon>Enterobacterales</taxon>
        <taxon>Enterobacteriaceae</taxon>
        <taxon>Citrobacter</taxon>
    </lineage>
</organism>
<evidence type="ECO:0000256" key="1">
    <source>
        <dbReference type="SAM" id="Phobius"/>
    </source>
</evidence>
<dbReference type="EMBL" id="CP011132">
    <property type="protein sequence ID" value="AKE57843.1"/>
    <property type="molecule type" value="Genomic_DNA"/>
</dbReference>
<dbReference type="RefSeq" id="WP_046475890.1">
    <property type="nucleotide sequence ID" value="NZ_CP011132.1"/>
</dbReference>
<feature type="transmembrane region" description="Helical" evidence="1">
    <location>
        <begin position="119"/>
        <end position="143"/>
    </location>
</feature>
<feature type="transmembrane region" description="Helical" evidence="1">
    <location>
        <begin position="46"/>
        <end position="66"/>
    </location>
</feature>
<gene>
    <name evidence="2" type="ORF">F384_01130</name>
</gene>
<evidence type="ECO:0000313" key="2">
    <source>
        <dbReference type="EMBL" id="AKE57843.1"/>
    </source>
</evidence>
<keyword evidence="1" id="KW-1133">Transmembrane helix</keyword>
<dbReference type="OrthoDB" id="2052735at2"/>
<evidence type="ECO:0000313" key="3">
    <source>
        <dbReference type="Proteomes" id="UP000034085"/>
    </source>
</evidence>